<organism evidence="6 7">
    <name type="scientific">Desulfolithobacter dissulfuricans</name>
    <dbReference type="NCBI Taxonomy" id="2795293"/>
    <lineage>
        <taxon>Bacteria</taxon>
        <taxon>Pseudomonadati</taxon>
        <taxon>Thermodesulfobacteriota</taxon>
        <taxon>Desulfobulbia</taxon>
        <taxon>Desulfobulbales</taxon>
        <taxon>Desulfobulbaceae</taxon>
        <taxon>Desulfolithobacter</taxon>
    </lineage>
</organism>
<evidence type="ECO:0000256" key="1">
    <source>
        <dbReference type="ARBA" id="ARBA00022801"/>
    </source>
</evidence>
<protein>
    <submittedName>
        <fullName evidence="6">Patatin family protein</fullName>
    </submittedName>
</protein>
<feature type="active site" description="Proton acceptor" evidence="4">
    <location>
        <position position="153"/>
    </location>
</feature>
<dbReference type="RefSeq" id="WP_267927884.1">
    <property type="nucleotide sequence ID" value="NZ_AP024233.1"/>
</dbReference>
<feature type="short sequence motif" description="DGA/G" evidence="4">
    <location>
        <begin position="153"/>
        <end position="155"/>
    </location>
</feature>
<dbReference type="GO" id="GO:0016042">
    <property type="term" value="P:lipid catabolic process"/>
    <property type="evidence" value="ECO:0007669"/>
    <property type="project" value="UniProtKB-UniRule"/>
</dbReference>
<dbReference type="GO" id="GO:0016787">
    <property type="term" value="F:hydrolase activity"/>
    <property type="evidence" value="ECO:0007669"/>
    <property type="project" value="UniProtKB-UniRule"/>
</dbReference>
<accession>A0A915TY73</accession>
<gene>
    <name evidence="6" type="ORF">GF1_03250</name>
</gene>
<feature type="short sequence motif" description="GXSXG" evidence="4">
    <location>
        <begin position="36"/>
        <end position="40"/>
    </location>
</feature>
<dbReference type="KEGG" id="ddu:GF1_03250"/>
<dbReference type="InterPro" id="IPR050301">
    <property type="entry name" value="NTE"/>
</dbReference>
<keyword evidence="3 4" id="KW-0443">Lipid metabolism</keyword>
<comment type="caution">
    <text evidence="4">Lacks conserved residue(s) required for the propagation of feature annotation.</text>
</comment>
<dbReference type="Pfam" id="PF01734">
    <property type="entry name" value="Patatin"/>
    <property type="match status" value="1"/>
</dbReference>
<dbReference type="SUPFAM" id="SSF52151">
    <property type="entry name" value="FabD/lysophospholipase-like"/>
    <property type="match status" value="1"/>
</dbReference>
<proteinExistence type="predicted"/>
<dbReference type="PANTHER" id="PTHR14226">
    <property type="entry name" value="NEUROPATHY TARGET ESTERASE/SWISS CHEESE D.MELANOGASTER"/>
    <property type="match status" value="1"/>
</dbReference>
<keyword evidence="7" id="KW-1185">Reference proteome</keyword>
<dbReference type="AlphaFoldDB" id="A0A915TY73"/>
<reference evidence="6" key="1">
    <citation type="submission" date="2020-12" db="EMBL/GenBank/DDBJ databases">
        <title>Desulfobium dissulfuricans gen. nov., sp. nov., a novel mesophilic, sulfate-reducing bacterium isolated from a deep-sea hydrothermal vent.</title>
        <authorList>
            <person name="Hashimoto Y."/>
            <person name="Tame A."/>
            <person name="Sawayama S."/>
            <person name="Miyazaki J."/>
            <person name="Takai K."/>
            <person name="Nakagawa S."/>
        </authorList>
    </citation>
    <scope>NUCLEOTIDE SEQUENCE</scope>
    <source>
        <strain evidence="6">GF1</strain>
    </source>
</reference>
<name>A0A915TY73_9BACT</name>
<evidence type="ECO:0000256" key="3">
    <source>
        <dbReference type="ARBA" id="ARBA00023098"/>
    </source>
</evidence>
<feature type="active site" description="Nucleophile" evidence="4">
    <location>
        <position position="38"/>
    </location>
</feature>
<sequence length="312" mass="33598">MRTALVLGGGAARGWAHIGVIAALKEANIAIHQVVGTSIGALVGAIYAAGSIEDLRSRALEMDWKQVIAYLDIVFPRSGLIDGSKINGFVRQMLNNRDRIEDLPLPFTAVATDLSSGGEVILDSGDILQAVRASIAIPGMFTPVPYNESYLVDGGLVNPVPVSAARLAGADYVIAVDLHQDITSRTVKPPSDPQKEHLLAASTSRLVEALNRRLAMLGLNHSLQISGNHNQKKTLPSIYEVLVASINIVEKHITEARLVVDPPNLLIQPRLGHIRLLDFDRAEEAITVGFETTMKALKGLDPKDYPVTTENS</sequence>
<evidence type="ECO:0000256" key="2">
    <source>
        <dbReference type="ARBA" id="ARBA00022963"/>
    </source>
</evidence>
<keyword evidence="2 4" id="KW-0442">Lipid degradation</keyword>
<dbReference type="PROSITE" id="PS51635">
    <property type="entry name" value="PNPLA"/>
    <property type="match status" value="1"/>
</dbReference>
<evidence type="ECO:0000256" key="4">
    <source>
        <dbReference type="PROSITE-ProRule" id="PRU01161"/>
    </source>
</evidence>
<dbReference type="Gene3D" id="3.40.1090.10">
    <property type="entry name" value="Cytosolic phospholipase A2 catalytic domain"/>
    <property type="match status" value="2"/>
</dbReference>
<dbReference type="EMBL" id="AP024233">
    <property type="protein sequence ID" value="BCO07949.1"/>
    <property type="molecule type" value="Genomic_DNA"/>
</dbReference>
<feature type="domain" description="PNPLA" evidence="5">
    <location>
        <begin position="5"/>
        <end position="166"/>
    </location>
</feature>
<evidence type="ECO:0000259" key="5">
    <source>
        <dbReference type="PROSITE" id="PS51635"/>
    </source>
</evidence>
<dbReference type="InterPro" id="IPR002641">
    <property type="entry name" value="PNPLA_dom"/>
</dbReference>
<keyword evidence="1 4" id="KW-0378">Hydrolase</keyword>
<evidence type="ECO:0000313" key="7">
    <source>
        <dbReference type="Proteomes" id="UP001063350"/>
    </source>
</evidence>
<evidence type="ECO:0000313" key="6">
    <source>
        <dbReference type="EMBL" id="BCO07949.1"/>
    </source>
</evidence>
<dbReference type="InterPro" id="IPR016035">
    <property type="entry name" value="Acyl_Trfase/lysoPLipase"/>
</dbReference>
<dbReference type="PANTHER" id="PTHR14226:SF76">
    <property type="entry name" value="NTE FAMILY PROTEIN RSSA"/>
    <property type="match status" value="1"/>
</dbReference>
<dbReference type="Proteomes" id="UP001063350">
    <property type="component" value="Chromosome"/>
</dbReference>